<proteinExistence type="predicted"/>
<dbReference type="SUPFAM" id="SSF52540">
    <property type="entry name" value="P-loop containing nucleoside triphosphate hydrolases"/>
    <property type="match status" value="1"/>
</dbReference>
<feature type="region of interest" description="Disordered" evidence="1">
    <location>
        <begin position="1"/>
        <end position="30"/>
    </location>
</feature>
<dbReference type="EMBL" id="UOFL01000049">
    <property type="protein sequence ID" value="VAW73832.1"/>
    <property type="molecule type" value="Genomic_DNA"/>
</dbReference>
<evidence type="ECO:0000313" key="2">
    <source>
        <dbReference type="EMBL" id="VAW73832.1"/>
    </source>
</evidence>
<dbReference type="AlphaFoldDB" id="A0A3B0YES6"/>
<dbReference type="InterPro" id="IPR027417">
    <property type="entry name" value="P-loop_NTPase"/>
</dbReference>
<gene>
    <name evidence="2" type="ORF">MNBD_GAMMA12-3699</name>
</gene>
<reference evidence="2" key="1">
    <citation type="submission" date="2018-06" db="EMBL/GenBank/DDBJ databases">
        <authorList>
            <person name="Zhirakovskaya E."/>
        </authorList>
    </citation>
    <scope>NUCLEOTIDE SEQUENCE</scope>
</reference>
<name>A0A3B0YES6_9ZZZZ</name>
<accession>A0A3B0YES6</accession>
<evidence type="ECO:0008006" key="3">
    <source>
        <dbReference type="Google" id="ProtNLM"/>
    </source>
</evidence>
<protein>
    <recommendedName>
        <fullName evidence="3">Orc1-like AAA ATPase domain-containing protein</fullName>
    </recommendedName>
</protein>
<dbReference type="PANTHER" id="PTHR34301">
    <property type="entry name" value="DNA-BINDING PROTEIN-RELATED"/>
    <property type="match status" value="1"/>
</dbReference>
<organism evidence="2">
    <name type="scientific">hydrothermal vent metagenome</name>
    <dbReference type="NCBI Taxonomy" id="652676"/>
    <lineage>
        <taxon>unclassified sequences</taxon>
        <taxon>metagenomes</taxon>
        <taxon>ecological metagenomes</taxon>
    </lineage>
</organism>
<sequence>MKDNPPLMNIEQDNMNHPNPFRPGAGHSPPYLSGRTSEVQEFTRLLAQDIILENMVVTGLRGLGKTVLLESLKPLAIETDWFWAGTDLSEASSLTEHNLAIRIITDLSIVTSNIIIQREQIQEIGFLGKLNEKKQSLDYEVLMTVYETTPGLTADKLKATLEFAAKYVAFVRKRGVVFAYDEAQNLADQSGSGEYPLSLLLDVFQSLQRKEIPFMLVLSGLPTLYPKLVESRTYAERMFRVLPLDRLDKPDTELAIKKPLEQIEKQGLFTTKDIDTITSNSGGYPYFVQFICREAYDVFEQHPNAEINFMDQIVLKLDNDFFMARWSKLSDRQQDILTVFASLGEGEFECAVADLVKKSEIILDKGFSAPQINQLLSLLSEQGLVYKTRHGKYSFAIPLFGGFINRRH</sequence>
<dbReference type="Gene3D" id="3.40.50.300">
    <property type="entry name" value="P-loop containing nucleotide triphosphate hydrolases"/>
    <property type="match status" value="1"/>
</dbReference>
<evidence type="ECO:0000256" key="1">
    <source>
        <dbReference type="SAM" id="MobiDB-lite"/>
    </source>
</evidence>
<dbReference type="PANTHER" id="PTHR34301:SF8">
    <property type="entry name" value="ATPASE DOMAIN-CONTAINING PROTEIN"/>
    <property type="match status" value="1"/>
</dbReference>